<dbReference type="NCBIfam" id="NF006346">
    <property type="entry name" value="PRK08573.1"/>
    <property type="match status" value="1"/>
</dbReference>
<dbReference type="FunFam" id="3.40.1190.20:FF:000003">
    <property type="entry name" value="Phosphomethylpyrimidine kinase ThiD"/>
    <property type="match status" value="1"/>
</dbReference>
<dbReference type="NCBIfam" id="TIGR00097">
    <property type="entry name" value="HMP-P_kinase"/>
    <property type="match status" value="1"/>
</dbReference>
<evidence type="ECO:0000256" key="2">
    <source>
        <dbReference type="ARBA" id="ARBA00022741"/>
    </source>
</evidence>
<evidence type="ECO:0000256" key="4">
    <source>
        <dbReference type="ARBA" id="ARBA00022840"/>
    </source>
</evidence>
<dbReference type="GO" id="GO:0008902">
    <property type="term" value="F:hydroxymethylpyrimidine kinase activity"/>
    <property type="evidence" value="ECO:0007669"/>
    <property type="project" value="TreeGrafter"/>
</dbReference>
<keyword evidence="2" id="KW-0547">Nucleotide-binding</keyword>
<dbReference type="CDD" id="cd01169">
    <property type="entry name" value="HMPP_kinase"/>
    <property type="match status" value="1"/>
</dbReference>
<dbReference type="InterPro" id="IPR004399">
    <property type="entry name" value="HMP/HMP-P_kinase_dom"/>
</dbReference>
<evidence type="ECO:0000313" key="7">
    <source>
        <dbReference type="EMBL" id="RSN73091.1"/>
    </source>
</evidence>
<protein>
    <submittedName>
        <fullName evidence="7">Bifunctional hydroxymethylpyrimidine kinase/phosphomethylpyrimidine kinase</fullName>
    </submittedName>
</protein>
<dbReference type="Gene3D" id="3.40.1190.20">
    <property type="match status" value="1"/>
</dbReference>
<dbReference type="PANTHER" id="PTHR20858:SF17">
    <property type="entry name" value="HYDROXYMETHYLPYRIMIDINE_PHOSPHOMETHYLPYRIMIDINE KINASE THI20-RELATED"/>
    <property type="match status" value="1"/>
</dbReference>
<dbReference type="RefSeq" id="WP_125672080.1">
    <property type="nucleotide sequence ID" value="NZ_RCOS01000129.1"/>
</dbReference>
<name>A0A429GGN6_9CREN</name>
<feature type="domain" description="Pyridoxamine kinase/Phosphomethylpyrimidine kinase" evidence="5">
    <location>
        <begin position="12"/>
        <end position="256"/>
    </location>
</feature>
<dbReference type="Gene3D" id="3.40.225.10">
    <property type="entry name" value="Class II aldolase/adducin N-terminal domain"/>
    <property type="match status" value="1"/>
</dbReference>
<dbReference type="GO" id="GO:0009228">
    <property type="term" value="P:thiamine biosynthetic process"/>
    <property type="evidence" value="ECO:0007669"/>
    <property type="project" value="InterPro"/>
</dbReference>
<dbReference type="GO" id="GO:0005524">
    <property type="term" value="F:ATP binding"/>
    <property type="evidence" value="ECO:0007669"/>
    <property type="project" value="UniProtKB-KW"/>
</dbReference>
<dbReference type="Pfam" id="PF10120">
    <property type="entry name" value="ThiN"/>
    <property type="match status" value="1"/>
</dbReference>
<gene>
    <name evidence="7" type="ORF">D6D85_11390</name>
</gene>
<evidence type="ECO:0000256" key="1">
    <source>
        <dbReference type="ARBA" id="ARBA00022679"/>
    </source>
</evidence>
<comment type="caution">
    <text evidence="7">The sequence shown here is derived from an EMBL/GenBank/DDBJ whole genome shotgun (WGS) entry which is preliminary data.</text>
</comment>
<dbReference type="Proteomes" id="UP000277582">
    <property type="component" value="Unassembled WGS sequence"/>
</dbReference>
<keyword evidence="1" id="KW-0808">Transferase</keyword>
<sequence length="450" mass="48257">MISVALTIAGSDSGGGAGIQADLKTFAALGVHGTCAITAITAQNTFSVTAVQEVDPDVVEKQIDAVVQDMGVDAAKTGMLSSSRIIEAVSRAVRRYGFPLVVDPVMIAKSGAPLLREDAVEALIKGIIPLAKVVTPNIPEAERLSGIKITSLEDMRRAAKIIVEELGAEAAVVKGGHAEGEESVDVLYYSGSFKELRTRRIKSKNTHGTGCSFSAAITAELAKGEGIEIAVKKAKEFIYIAIEYGLSIGRGNGPVNPMAYLQLDAEKFRVLENLKEAIKILEENGAFVSNLVPECQMNLVMGLPRHYLRGVEDVAGVPGRIVKIGTKVKASSCPEFGASWHMARALIKASEYDPRIRAAVNIKYSEEVMRAIEKLGIETSYYNRSEEPEEIRRKEGASIPWGIEQAVKRAGKLTEAIIDLGGIGKEPMVKIFGLNAVDVAKRVVEIGRGL</sequence>
<accession>A0A429GGN6</accession>
<dbReference type="Pfam" id="PF08543">
    <property type="entry name" value="Phos_pyr_kin"/>
    <property type="match status" value="1"/>
</dbReference>
<dbReference type="InterPro" id="IPR029056">
    <property type="entry name" value="Ribokinase-like"/>
</dbReference>
<keyword evidence="4" id="KW-0067">ATP-binding</keyword>
<dbReference type="PANTHER" id="PTHR20858">
    <property type="entry name" value="PHOSPHOMETHYLPYRIMIDINE KINASE"/>
    <property type="match status" value="1"/>
</dbReference>
<dbReference type="OrthoDB" id="43786at2157"/>
<evidence type="ECO:0000259" key="5">
    <source>
        <dbReference type="Pfam" id="PF08543"/>
    </source>
</evidence>
<feature type="domain" description="Thiamine-phosphate synthase ThiN" evidence="6">
    <location>
        <begin position="273"/>
        <end position="444"/>
    </location>
</feature>
<reference evidence="7 8" key="1">
    <citation type="submission" date="2018-10" db="EMBL/GenBank/DDBJ databases">
        <title>Co-occurring genomic capacity for anaerobic methane metabolism and dissimilatory sulfite reduction discovered in the Korarchaeota.</title>
        <authorList>
            <person name="Mckay L.J."/>
            <person name="Dlakic M."/>
            <person name="Fields M.W."/>
            <person name="Delmont T.O."/>
            <person name="Eren A.M."/>
            <person name="Jay Z.J."/>
            <person name="Klingelsmith K.B."/>
            <person name="Rusch D.B."/>
            <person name="Inskeep W.P."/>
        </authorList>
    </citation>
    <scope>NUCLEOTIDE SEQUENCE [LARGE SCALE GENOMIC DNA]</scope>
    <source>
        <strain evidence="7 8">MDKW</strain>
    </source>
</reference>
<dbReference type="SUPFAM" id="SSF53613">
    <property type="entry name" value="Ribokinase-like"/>
    <property type="match status" value="1"/>
</dbReference>
<dbReference type="GO" id="GO:0008972">
    <property type="term" value="F:phosphomethylpyrimidine kinase activity"/>
    <property type="evidence" value="ECO:0007669"/>
    <property type="project" value="InterPro"/>
</dbReference>
<proteinExistence type="predicted"/>
<evidence type="ECO:0000256" key="3">
    <source>
        <dbReference type="ARBA" id="ARBA00022777"/>
    </source>
</evidence>
<dbReference type="GO" id="GO:0005829">
    <property type="term" value="C:cytosol"/>
    <property type="evidence" value="ECO:0007669"/>
    <property type="project" value="TreeGrafter"/>
</dbReference>
<dbReference type="InterPro" id="IPR019293">
    <property type="entry name" value="ThiN"/>
</dbReference>
<dbReference type="EMBL" id="RCOS01000129">
    <property type="protein sequence ID" value="RSN73091.1"/>
    <property type="molecule type" value="Genomic_DNA"/>
</dbReference>
<evidence type="ECO:0000313" key="8">
    <source>
        <dbReference type="Proteomes" id="UP000277582"/>
    </source>
</evidence>
<dbReference type="InterPro" id="IPR036409">
    <property type="entry name" value="Aldolase_II/adducin_N_sf"/>
</dbReference>
<keyword evidence="3 7" id="KW-0418">Kinase</keyword>
<dbReference type="InterPro" id="IPR013749">
    <property type="entry name" value="PM/HMP-P_kinase-1"/>
</dbReference>
<evidence type="ECO:0000259" key="6">
    <source>
        <dbReference type="Pfam" id="PF10120"/>
    </source>
</evidence>
<dbReference type="SUPFAM" id="SSF53639">
    <property type="entry name" value="AraD/HMP-PK domain-like"/>
    <property type="match status" value="1"/>
</dbReference>
<organism evidence="7 8">
    <name type="scientific">Candidatus Methanodesulfokora washburnensis</name>
    <dbReference type="NCBI Taxonomy" id="2478471"/>
    <lineage>
        <taxon>Archaea</taxon>
        <taxon>Thermoproteota</taxon>
        <taxon>Candidatus Korarchaeia</taxon>
        <taxon>Candidatus Korarchaeia incertae sedis</taxon>
        <taxon>Candidatus Methanodesulfokora</taxon>
    </lineage>
</organism>
<dbReference type="AlphaFoldDB" id="A0A429GGN6"/>
<keyword evidence="8" id="KW-1185">Reference proteome</keyword>